<dbReference type="RefSeq" id="WP_158206163.1">
    <property type="nucleotide sequence ID" value="NZ_WSZK01000036.1"/>
</dbReference>
<dbReference type="Proteomes" id="UP000451471">
    <property type="component" value="Unassembled WGS sequence"/>
</dbReference>
<reference evidence="1 2" key="1">
    <citation type="submission" date="2019-12" db="EMBL/GenBank/DDBJ databases">
        <title>Halocatena pleomorpha gen. nov. sp. nov., an extremely halophilic archaeon of family Halobacteriaceae isolated from saltpan soil.</title>
        <authorList>
            <person name="Pal Y."/>
            <person name="Verma A."/>
            <person name="Krishnamurthi S."/>
            <person name="Kumar P."/>
        </authorList>
    </citation>
    <scope>NUCLEOTIDE SEQUENCE [LARGE SCALE GENOMIC DNA]</scope>
    <source>
        <strain evidence="1 2">JCM 16495</strain>
    </source>
</reference>
<evidence type="ECO:0000313" key="1">
    <source>
        <dbReference type="EMBL" id="MWG36509.1"/>
    </source>
</evidence>
<gene>
    <name evidence="1" type="ORF">GQS65_18800</name>
</gene>
<accession>A0A6B0GS50</accession>
<dbReference type="AlphaFoldDB" id="A0A6B0GS50"/>
<sequence length="63" mass="7261">MTARDTERLWRCPSCHHENKRHHAQTERPFCDNCDGLGVLVEMKPIGKGAEKFYDEDGFSVNP</sequence>
<proteinExistence type="predicted"/>
<name>A0A6B0GS50_9EURY</name>
<organism evidence="1 2">
    <name type="scientific">Halomarina oriensis</name>
    <dbReference type="NCBI Taxonomy" id="671145"/>
    <lineage>
        <taxon>Archaea</taxon>
        <taxon>Methanobacteriati</taxon>
        <taxon>Methanobacteriota</taxon>
        <taxon>Stenosarchaea group</taxon>
        <taxon>Halobacteria</taxon>
        <taxon>Halobacteriales</taxon>
        <taxon>Natronomonadaceae</taxon>
        <taxon>Halomarina</taxon>
    </lineage>
</organism>
<comment type="caution">
    <text evidence="1">The sequence shown here is derived from an EMBL/GenBank/DDBJ whole genome shotgun (WGS) entry which is preliminary data.</text>
</comment>
<dbReference type="EMBL" id="WSZK01000036">
    <property type="protein sequence ID" value="MWG36509.1"/>
    <property type="molecule type" value="Genomic_DNA"/>
</dbReference>
<keyword evidence="2" id="KW-1185">Reference proteome</keyword>
<evidence type="ECO:0000313" key="2">
    <source>
        <dbReference type="Proteomes" id="UP000451471"/>
    </source>
</evidence>
<protein>
    <submittedName>
        <fullName evidence="1">Uncharacterized protein</fullName>
    </submittedName>
</protein>